<dbReference type="GO" id="GO:0005524">
    <property type="term" value="F:ATP binding"/>
    <property type="evidence" value="ECO:0007669"/>
    <property type="project" value="InterPro"/>
</dbReference>
<dbReference type="InterPro" id="IPR003959">
    <property type="entry name" value="ATPase_AAA_core"/>
</dbReference>
<dbReference type="CDD" id="cd00267">
    <property type="entry name" value="ABC_ATPase"/>
    <property type="match status" value="1"/>
</dbReference>
<name>A0A4Q9H3G3_9BURK</name>
<feature type="domain" description="AAA+ ATPase" evidence="1">
    <location>
        <begin position="23"/>
        <end position="327"/>
    </location>
</feature>
<dbReference type="SMART" id="SM00382">
    <property type="entry name" value="AAA"/>
    <property type="match status" value="1"/>
</dbReference>
<evidence type="ECO:0000313" key="3">
    <source>
        <dbReference type="Proteomes" id="UP000292120"/>
    </source>
</evidence>
<dbReference type="InterPro" id="IPR051396">
    <property type="entry name" value="Bact_Antivir_Def_Nuclease"/>
</dbReference>
<comment type="caution">
    <text evidence="2">The sequence shown here is derived from an EMBL/GenBank/DDBJ whole genome shotgun (WGS) entry which is preliminary data.</text>
</comment>
<dbReference type="SUPFAM" id="SSF52540">
    <property type="entry name" value="P-loop containing nucleoside triphosphate hydrolases"/>
    <property type="match status" value="1"/>
</dbReference>
<gene>
    <name evidence="2" type="ORF">EYS42_00950</name>
</gene>
<dbReference type="AlphaFoldDB" id="A0A4Q9H3G3"/>
<evidence type="ECO:0000259" key="1">
    <source>
        <dbReference type="SMART" id="SM00382"/>
    </source>
</evidence>
<dbReference type="PANTHER" id="PTHR43581">
    <property type="entry name" value="ATP/GTP PHOSPHATASE"/>
    <property type="match status" value="1"/>
</dbReference>
<sequence length="618" mass="69748">MRLLHYLEIENFKRFGAKQRIELDHPGVLIGPNNCGKTSAIQALALWSQAVRTWYDARKASSAKERTATSINRLNIVAVPVQRTRFFWHNTHVRKGNKDIPLTITVGVEFKGQIKPLPMRFRNQGDELVYCTPEGDAAADLELIAHAASLRVELLYPMSGLDTEEPILQPGRVDVLLGQGRTADVLRNLCLSVARSSEDDWKRIVSLMQRLFNVVLDAPQETARGGIALQYRQPGVKEALDVSSAGRGFLQMLLVFAYLYSHKRSVLLVDEPDAHLEILRQKQVYVLLRDIASENQSQVIMVTHSEVILDEALDNNLTLLLEGKTDNLAKKQDIRNSLKHFGAEHYVKARERGYVLYVEGGTDLDMLRALAQRLNHPVSAIWDERINSFYVQNNYPLQDAQAELERVEGGFGVTPREHFNGLRNLLPELKGLAILDNDGQNRQDRDEGALKLRYWKRYEAENYFVTPEVLRHYALSQYPVDDLFSAQAHTAVDEALSEVLTEMVFDGNADDFRLWSDSPTDAARLVWEAKTERRKLSAVAEEFFRRLAHKLSVTMLLKKGELHALVSGAVLTPAAEAEVRAKLDLLVEVFQLAQAHGEQELPLAGQEGHESEQPDSLP</sequence>
<dbReference type="PANTHER" id="PTHR43581:SF2">
    <property type="entry name" value="EXCINUCLEASE ATPASE SUBUNIT"/>
    <property type="match status" value="1"/>
</dbReference>
<organism evidence="2 3">
    <name type="scientific">Aquabacterium lacunae</name>
    <dbReference type="NCBI Taxonomy" id="2528630"/>
    <lineage>
        <taxon>Bacteria</taxon>
        <taxon>Pseudomonadati</taxon>
        <taxon>Pseudomonadota</taxon>
        <taxon>Betaproteobacteria</taxon>
        <taxon>Burkholderiales</taxon>
        <taxon>Aquabacterium</taxon>
    </lineage>
</organism>
<dbReference type="InterPro" id="IPR027417">
    <property type="entry name" value="P-loop_NTPase"/>
</dbReference>
<protein>
    <submittedName>
        <fullName evidence="2">AAA family ATPase</fullName>
    </submittedName>
</protein>
<dbReference type="RefSeq" id="WP_130966001.1">
    <property type="nucleotide sequence ID" value="NZ_SIXI01000001.1"/>
</dbReference>
<dbReference type="GO" id="GO:0016887">
    <property type="term" value="F:ATP hydrolysis activity"/>
    <property type="evidence" value="ECO:0007669"/>
    <property type="project" value="InterPro"/>
</dbReference>
<evidence type="ECO:0000313" key="2">
    <source>
        <dbReference type="EMBL" id="TBO34051.1"/>
    </source>
</evidence>
<reference evidence="2 3" key="1">
    <citation type="submission" date="2019-02" db="EMBL/GenBank/DDBJ databases">
        <title>Aquabacterium sp. strain KMB7.</title>
        <authorList>
            <person name="Chen W.-M."/>
        </authorList>
    </citation>
    <scope>NUCLEOTIDE SEQUENCE [LARGE SCALE GENOMIC DNA]</scope>
    <source>
        <strain evidence="2 3">KMB7</strain>
    </source>
</reference>
<dbReference type="OrthoDB" id="3322489at2"/>
<dbReference type="Pfam" id="PF13304">
    <property type="entry name" value="AAA_21"/>
    <property type="match status" value="1"/>
</dbReference>
<proteinExistence type="predicted"/>
<dbReference type="EMBL" id="SIXI01000001">
    <property type="protein sequence ID" value="TBO34051.1"/>
    <property type="molecule type" value="Genomic_DNA"/>
</dbReference>
<dbReference type="InterPro" id="IPR003593">
    <property type="entry name" value="AAA+_ATPase"/>
</dbReference>
<dbReference type="Proteomes" id="UP000292120">
    <property type="component" value="Unassembled WGS sequence"/>
</dbReference>
<accession>A0A4Q9H3G3</accession>
<dbReference type="Gene3D" id="3.40.50.300">
    <property type="entry name" value="P-loop containing nucleotide triphosphate hydrolases"/>
    <property type="match status" value="2"/>
</dbReference>
<keyword evidence="3" id="KW-1185">Reference proteome</keyword>